<dbReference type="InterPro" id="IPR003593">
    <property type="entry name" value="AAA+_ATPase"/>
</dbReference>
<accession>A0A3N4PWE4</accession>
<dbReference type="GO" id="GO:0005524">
    <property type="term" value="F:ATP binding"/>
    <property type="evidence" value="ECO:0007669"/>
    <property type="project" value="UniProtKB-KW"/>
</dbReference>
<dbReference type="OrthoDB" id="9785229at2"/>
<dbReference type="Pfam" id="PF00005">
    <property type="entry name" value="ABC_tran"/>
    <property type="match status" value="1"/>
</dbReference>
<evidence type="ECO:0000256" key="1">
    <source>
        <dbReference type="ARBA" id="ARBA00022741"/>
    </source>
</evidence>
<evidence type="ECO:0000259" key="3">
    <source>
        <dbReference type="PROSITE" id="PS50893"/>
    </source>
</evidence>
<evidence type="ECO:0000313" key="5">
    <source>
        <dbReference type="Proteomes" id="UP000278351"/>
    </source>
</evidence>
<dbReference type="PANTHER" id="PTHR43613:SF1">
    <property type="entry name" value="ABC TRANSPORTER, ATP-BINDING PROTEIN"/>
    <property type="match status" value="1"/>
</dbReference>
<evidence type="ECO:0000256" key="2">
    <source>
        <dbReference type="ARBA" id="ARBA00022840"/>
    </source>
</evidence>
<dbReference type="SMART" id="SM00382">
    <property type="entry name" value="AAA"/>
    <property type="match status" value="1"/>
</dbReference>
<organism evidence="4 5">
    <name type="scientific">Chitinophaga lutea</name>
    <dbReference type="NCBI Taxonomy" id="2488634"/>
    <lineage>
        <taxon>Bacteria</taxon>
        <taxon>Pseudomonadati</taxon>
        <taxon>Bacteroidota</taxon>
        <taxon>Chitinophagia</taxon>
        <taxon>Chitinophagales</taxon>
        <taxon>Chitinophagaceae</taxon>
        <taxon>Chitinophaga</taxon>
    </lineage>
</organism>
<dbReference type="InterPro" id="IPR003439">
    <property type="entry name" value="ABC_transporter-like_ATP-bd"/>
</dbReference>
<gene>
    <name evidence="4" type="ORF">EGT74_01230</name>
</gene>
<dbReference type="InterPro" id="IPR027417">
    <property type="entry name" value="P-loop_NTPase"/>
</dbReference>
<proteinExistence type="predicted"/>
<reference evidence="4 5" key="1">
    <citation type="submission" date="2018-11" db="EMBL/GenBank/DDBJ databases">
        <title>Chitinophaga lutea sp.nov., isolate from arsenic contaminated soil.</title>
        <authorList>
            <person name="Zong Y."/>
        </authorList>
    </citation>
    <scope>NUCLEOTIDE SEQUENCE [LARGE SCALE GENOMIC DNA]</scope>
    <source>
        <strain evidence="4 5">ZY74</strain>
    </source>
</reference>
<dbReference type="PANTHER" id="PTHR43613">
    <property type="entry name" value="ABC TRANSPORTER, ATP-BINDING PROTEIN"/>
    <property type="match status" value="1"/>
</dbReference>
<evidence type="ECO:0000313" key="4">
    <source>
        <dbReference type="EMBL" id="RPE12208.1"/>
    </source>
</evidence>
<dbReference type="Proteomes" id="UP000278351">
    <property type="component" value="Unassembled WGS sequence"/>
</dbReference>
<dbReference type="PROSITE" id="PS50893">
    <property type="entry name" value="ABC_TRANSPORTER_2"/>
    <property type="match status" value="1"/>
</dbReference>
<feature type="domain" description="ABC transporter" evidence="3">
    <location>
        <begin position="5"/>
        <end position="235"/>
    </location>
</feature>
<dbReference type="GO" id="GO:0016887">
    <property type="term" value="F:ATP hydrolysis activity"/>
    <property type="evidence" value="ECO:0007669"/>
    <property type="project" value="InterPro"/>
</dbReference>
<keyword evidence="2 4" id="KW-0067">ATP-binding</keyword>
<dbReference type="RefSeq" id="WP_123844676.1">
    <property type="nucleotide sequence ID" value="NZ_RPDH01000001.1"/>
</dbReference>
<dbReference type="EMBL" id="RPDH01000001">
    <property type="protein sequence ID" value="RPE12208.1"/>
    <property type="molecule type" value="Genomic_DNA"/>
</dbReference>
<dbReference type="CDD" id="cd03230">
    <property type="entry name" value="ABC_DR_subfamily_A"/>
    <property type="match status" value="1"/>
</dbReference>
<dbReference type="SUPFAM" id="SSF52540">
    <property type="entry name" value="P-loop containing nucleoside triphosphate hydrolases"/>
    <property type="match status" value="1"/>
</dbReference>
<dbReference type="AlphaFoldDB" id="A0A3N4PWE4"/>
<dbReference type="Gene3D" id="3.40.50.300">
    <property type="entry name" value="P-loop containing nucleotide triphosphate hydrolases"/>
    <property type="match status" value="1"/>
</dbReference>
<comment type="caution">
    <text evidence="4">The sequence shown here is derived from an EMBL/GenBank/DDBJ whole genome shotgun (WGS) entry which is preliminary data.</text>
</comment>
<name>A0A3N4PWE4_9BACT</name>
<protein>
    <submittedName>
        <fullName evidence="4">ABC transporter ATP-binding protein</fullName>
    </submittedName>
</protein>
<sequence>MQPIIAIRNLQKRYGEKQVLKGINLDVFPGQIIGYIGPNGAGKSTTVKILIGLLGDFEGEVTILGHDLRTDTLAIKSLIGYVPENAEIYDVLTPMEYLSFVGKLYQMEDAVIEERATRMLGAFGLLENKDQRMDTFSKGMRQKVLITSGLMHNPQIVVLDEPLSGLDANAVIIVKEILALLKREGKTIFYCSHMMDVVEKVSDRIVLINEGSIVADGTFEQLKQAEGDTLEKIFAHLTGEQNLTSVADAFVHASGK</sequence>
<keyword evidence="1" id="KW-0547">Nucleotide-binding</keyword>
<keyword evidence="5" id="KW-1185">Reference proteome</keyword>